<keyword evidence="6" id="KW-0539">Nucleus</keyword>
<keyword evidence="5" id="KW-0067">ATP-binding</keyword>
<comment type="subcellular location">
    <subcellularLocation>
        <location evidence="1">Nucleus</location>
    </subcellularLocation>
</comment>
<dbReference type="Proteomes" id="UP000422736">
    <property type="component" value="Chromosome 3"/>
</dbReference>
<keyword evidence="3" id="KW-0547">Nucleotide-binding</keyword>
<dbReference type="SUPFAM" id="SSF52540">
    <property type="entry name" value="P-loop containing nucleoside triphosphate hydrolases"/>
    <property type="match status" value="1"/>
</dbReference>
<evidence type="ECO:0000256" key="5">
    <source>
        <dbReference type="ARBA" id="ARBA00022840"/>
    </source>
</evidence>
<dbReference type="InterPro" id="IPR004582">
    <property type="entry name" value="Checkpoint_prot_Rad17_Rad24"/>
</dbReference>
<evidence type="ECO:0000313" key="10">
    <source>
        <dbReference type="EMBL" id="QGN15295.1"/>
    </source>
</evidence>
<keyword evidence="11" id="KW-1185">Reference proteome</keyword>
<evidence type="ECO:0000313" key="11">
    <source>
        <dbReference type="Proteomes" id="UP000422736"/>
    </source>
</evidence>
<feature type="domain" description="Checkpoint protein RAD24-like helical bundle" evidence="9">
    <location>
        <begin position="338"/>
        <end position="455"/>
    </location>
</feature>
<feature type="region of interest" description="Disordered" evidence="8">
    <location>
        <begin position="21"/>
        <end position="40"/>
    </location>
</feature>
<dbReference type="InterPro" id="IPR027417">
    <property type="entry name" value="P-loop_NTPase"/>
</dbReference>
<dbReference type="Gene3D" id="3.40.50.300">
    <property type="entry name" value="P-loop containing nucleotide triphosphate hydrolases"/>
    <property type="match status" value="1"/>
</dbReference>
<evidence type="ECO:0000256" key="8">
    <source>
        <dbReference type="SAM" id="MobiDB-lite"/>
    </source>
</evidence>
<evidence type="ECO:0000256" key="2">
    <source>
        <dbReference type="ARBA" id="ARBA00006168"/>
    </source>
</evidence>
<feature type="region of interest" description="Disordered" evidence="8">
    <location>
        <begin position="638"/>
        <end position="664"/>
    </location>
</feature>
<keyword evidence="7" id="KW-0131">Cell cycle</keyword>
<feature type="compositionally biased region" description="Acidic residues" evidence="8">
    <location>
        <begin position="597"/>
        <end position="611"/>
    </location>
</feature>
<evidence type="ECO:0000256" key="3">
    <source>
        <dbReference type="ARBA" id="ARBA00022741"/>
    </source>
</evidence>
<evidence type="ECO:0000256" key="1">
    <source>
        <dbReference type="ARBA" id="ARBA00004123"/>
    </source>
</evidence>
<keyword evidence="4" id="KW-0227">DNA damage</keyword>
<organism evidence="10 11">
    <name type="scientific">Kluyveromyces marxianus</name>
    <name type="common">Yeast</name>
    <name type="synonym">Candida kefyr</name>
    <dbReference type="NCBI Taxonomy" id="4911"/>
    <lineage>
        <taxon>Eukaryota</taxon>
        <taxon>Fungi</taxon>
        <taxon>Dikarya</taxon>
        <taxon>Ascomycota</taxon>
        <taxon>Saccharomycotina</taxon>
        <taxon>Saccharomycetes</taxon>
        <taxon>Saccharomycetales</taxon>
        <taxon>Saccharomycetaceae</taxon>
        <taxon>Kluyveromyces</taxon>
    </lineage>
</organism>
<name>A0ABX6EUT7_KLUMA</name>
<feature type="region of interest" description="Disordered" evidence="8">
    <location>
        <begin position="591"/>
        <end position="611"/>
    </location>
</feature>
<dbReference type="PANTHER" id="PTHR12172:SF0">
    <property type="entry name" value="CELL CYCLE CHECKPOINT PROTEIN RAD17"/>
    <property type="match status" value="1"/>
</dbReference>
<protein>
    <submittedName>
        <fullName evidence="10">Checkpoint protein RAD24</fullName>
    </submittedName>
</protein>
<evidence type="ECO:0000256" key="6">
    <source>
        <dbReference type="ARBA" id="ARBA00023242"/>
    </source>
</evidence>
<accession>A0ABX6EUT7</accession>
<dbReference type="EMBL" id="CP015056">
    <property type="protein sequence ID" value="QGN15295.1"/>
    <property type="molecule type" value="Genomic_DNA"/>
</dbReference>
<comment type="similarity">
    <text evidence="2">Belongs to the rad17/RAD24 family.</text>
</comment>
<evidence type="ECO:0000256" key="7">
    <source>
        <dbReference type="ARBA" id="ARBA00023306"/>
    </source>
</evidence>
<reference evidence="10 11" key="1">
    <citation type="submission" date="2016-03" db="EMBL/GenBank/DDBJ databases">
        <title>How can Kluyveromyces marxianus grow so fast - potential evolutionary course in Saccharomyces Complex revealed by comparative genomics.</title>
        <authorList>
            <person name="Mo W."/>
            <person name="Lu W."/>
            <person name="Yang X."/>
            <person name="Qi J."/>
            <person name="Lv H."/>
        </authorList>
    </citation>
    <scope>NUCLEOTIDE SEQUENCE [LARGE SCALE GENOMIC DNA]</scope>
    <source>
        <strain evidence="10 11">FIM1</strain>
    </source>
</reference>
<evidence type="ECO:0000256" key="4">
    <source>
        <dbReference type="ARBA" id="ARBA00022763"/>
    </source>
</evidence>
<dbReference type="Pfam" id="PF03215">
    <property type="entry name" value="Rad17"/>
    <property type="match status" value="1"/>
</dbReference>
<gene>
    <name evidence="10" type="primary">RAD24</name>
    <name evidence="10" type="ORF">FIM1_1984</name>
</gene>
<dbReference type="PANTHER" id="PTHR12172">
    <property type="entry name" value="CELL CYCLE CHECKPOINT PROTEIN RAD17"/>
    <property type="match status" value="1"/>
</dbReference>
<dbReference type="Pfam" id="PF25812">
    <property type="entry name" value="RAD24_helical"/>
    <property type="match status" value="1"/>
</dbReference>
<evidence type="ECO:0000259" key="9">
    <source>
        <dbReference type="Pfam" id="PF25812"/>
    </source>
</evidence>
<sequence length="664" mass="75297">MSTPNLKRSLSELCDTISRVSPKKDKSYGKNQRTRTKGSSTAVRILPRNERTLRSGFSVAQSKDEDTKHLQWYDRFAPTRVEDLALHKKKLEEVRDQLESMISGKSPERVLLLSGPAGCSKSTCIKLLCDDLVPRYRTDSGMTVSGRKVANFIEYSSTSAEISPMESFNDFLLQSKYLVGNNLSVLIVEDLPNLFHEPTLRRFRESILSWLLADEQLPILVICLTECQLPESNSNGFSYGIDTTFVAETVLGKDILSHPLFHRIKFNPTNATLMKRHLKLILQKVRREIPEQKYVKGLEYINILASTTGDIRSGISALQFWCTSSFDGENTLFTRHRSTSYFHAIGKIIYGSKESENDVEMTNDLIDDGMVSNETLKLGVLENYSKFNKSNFPLSSALDIVEVLSLSDTLKQLDDEPLHYSIGSVRQTFRNIKVSEHGVHGQANYPREYKMVQEQKKFNLQIQDFKEVEFFKYLSLWSTKDSILLGSYYGPSIRKLISFKAKSLNYYIKSLQPGTNAYQNALRRYQQLPMIDEVDIVERIGGEMKSMSATSDLSAGINDAMDDNAFISKHNRRRQKLQHLKDELFLQKNTSSVSNTEEFEQDPIVDSDNDNTMDMGIEDGDSELFEILSQKKPKQLKLPVTGTGGTQGSSIEDVILSDSDIENL</sequence>
<proteinExistence type="inferred from homology"/>
<dbReference type="InterPro" id="IPR057927">
    <property type="entry name" value="RAD24-like_helical"/>
</dbReference>